<protein>
    <submittedName>
        <fullName evidence="2">Uncharacterized protein</fullName>
    </submittedName>
</protein>
<feature type="compositionally biased region" description="Pro residues" evidence="1">
    <location>
        <begin position="156"/>
        <end position="171"/>
    </location>
</feature>
<dbReference type="RefSeq" id="WP_200193832.1">
    <property type="nucleotide sequence ID" value="NZ_JAENHM010000040.1"/>
</dbReference>
<reference evidence="3" key="1">
    <citation type="submission" date="2021-01" db="EMBL/GenBank/DDBJ databases">
        <title>Genome public.</title>
        <authorList>
            <person name="Liu C."/>
            <person name="Sun Q."/>
        </authorList>
    </citation>
    <scope>NUCLEOTIDE SEQUENCE [LARGE SCALE GENOMIC DNA]</scope>
    <source>
        <strain evidence="3">YIM B02556</strain>
    </source>
</reference>
<evidence type="ECO:0000313" key="2">
    <source>
        <dbReference type="EMBL" id="MBK1838391.1"/>
    </source>
</evidence>
<accession>A0ABS1F4Q3</accession>
<name>A0ABS1F4Q3_9PROT</name>
<proteinExistence type="predicted"/>
<sequence length="627" mass="67974">MVGEVQFAAIAKTEGRMVARLDGLHPTINAGFGLFNDNIKVDAHINTTRARLKGNVLGIVKATLILPTLEGMDEKTVRQMFLNFLKPSVDLEALLSGRFTVDPSSGKGKDEEVEAGSKDGDDGRNGESGDDGDDLGSGLGDRREIPSTVASQLTPKPAPIAPLWFNPPPDARPGSYQGEPGPCQPKAENVGGGGLYRVLLSCPGFDPYNESGLLFRKEDADNLVSGSFVLQRGEPITLDDGRLFQLACAPWPCGSDGVFAVSVSKEPTNRTLQAPVKILLPIGDIYRGPEVRARALPFLRLANLIAERQLSGRRTGPDTLILICIRRTDEHCEKAVANLSLGSETSDGSRWSVYDVHDWEFQLLNRQALAHRLLDLKCPVAKGCNGDAAILLQQWDGYRIWASGRSQPGGLPRGLLVQIPMDKGTVSDRLVVLNDNGSIKQDVPITYKMGSNTSPMYYFWAENIYDFLVPICVAGKPGCTLSESAANAIVPLIDQLAAAPTTPIRIGGGGAYAAAISGQGEAETIFSALKTRVGTSQGVCSRSAKWSDIRKQLSRNLDGKDVLYGRDIYPDQGSEWTKQLLGSEGDWMFMEDLINPPQLSRTGYHRSPLQFFPAPEFDKTCLQVSYP</sequence>
<gene>
    <name evidence="2" type="ORF">JHL17_13305</name>
</gene>
<dbReference type="EMBL" id="JAENHM010000040">
    <property type="protein sequence ID" value="MBK1838391.1"/>
    <property type="molecule type" value="Genomic_DNA"/>
</dbReference>
<evidence type="ECO:0000313" key="3">
    <source>
        <dbReference type="Proteomes" id="UP000652760"/>
    </source>
</evidence>
<comment type="caution">
    <text evidence="2">The sequence shown here is derived from an EMBL/GenBank/DDBJ whole genome shotgun (WGS) entry which is preliminary data.</text>
</comment>
<keyword evidence="3" id="KW-1185">Reference proteome</keyword>
<feature type="compositionally biased region" description="Basic and acidic residues" evidence="1">
    <location>
        <begin position="107"/>
        <end position="127"/>
    </location>
</feature>
<evidence type="ECO:0000256" key="1">
    <source>
        <dbReference type="SAM" id="MobiDB-lite"/>
    </source>
</evidence>
<dbReference type="Proteomes" id="UP000652760">
    <property type="component" value="Unassembled WGS sequence"/>
</dbReference>
<feature type="region of interest" description="Disordered" evidence="1">
    <location>
        <begin position="100"/>
        <end position="188"/>
    </location>
</feature>
<organism evidence="2 3">
    <name type="scientific">Azospirillum endophyticum</name>
    <dbReference type="NCBI Taxonomy" id="2800326"/>
    <lineage>
        <taxon>Bacteria</taxon>
        <taxon>Pseudomonadati</taxon>
        <taxon>Pseudomonadota</taxon>
        <taxon>Alphaproteobacteria</taxon>
        <taxon>Rhodospirillales</taxon>
        <taxon>Azospirillaceae</taxon>
        <taxon>Azospirillum</taxon>
    </lineage>
</organism>